<feature type="transmembrane region" description="Helical" evidence="5">
    <location>
        <begin position="40"/>
        <end position="61"/>
    </location>
</feature>
<keyword evidence="2 5" id="KW-0812">Transmembrane</keyword>
<evidence type="ECO:0000313" key="7">
    <source>
        <dbReference type="EMBL" id="KAF6038943.1"/>
    </source>
</evidence>
<dbReference type="InterPro" id="IPR019420">
    <property type="entry name" value="7TM_GPCR_serpentine_rcpt_Srbc"/>
</dbReference>
<proteinExistence type="predicted"/>
<dbReference type="Proteomes" id="UP000593567">
    <property type="component" value="Unassembled WGS sequence"/>
</dbReference>
<dbReference type="EMBL" id="VXIV02000324">
    <property type="protein sequence ID" value="KAF6038943.1"/>
    <property type="molecule type" value="Genomic_DNA"/>
</dbReference>
<evidence type="ECO:0000256" key="4">
    <source>
        <dbReference type="ARBA" id="ARBA00023136"/>
    </source>
</evidence>
<dbReference type="Pfam" id="PF10316">
    <property type="entry name" value="7TM_GPCR_Srbc"/>
    <property type="match status" value="1"/>
</dbReference>
<name>A0A7J7KKV3_BUGNE</name>
<feature type="transmembrane region" description="Helical" evidence="5">
    <location>
        <begin position="12"/>
        <end position="28"/>
    </location>
</feature>
<dbReference type="Gene3D" id="1.20.1070.10">
    <property type="entry name" value="Rhodopsin 7-helix transmembrane proteins"/>
    <property type="match status" value="1"/>
</dbReference>
<evidence type="ECO:0000256" key="1">
    <source>
        <dbReference type="ARBA" id="ARBA00004370"/>
    </source>
</evidence>
<evidence type="ECO:0000259" key="6">
    <source>
        <dbReference type="PROSITE" id="PS50262"/>
    </source>
</evidence>
<reference evidence="7" key="1">
    <citation type="submission" date="2020-06" db="EMBL/GenBank/DDBJ databases">
        <title>Draft genome of Bugula neritina, a colonial animal packing powerful symbionts and potential medicines.</title>
        <authorList>
            <person name="Rayko M."/>
        </authorList>
    </citation>
    <scope>NUCLEOTIDE SEQUENCE [LARGE SCALE GENOMIC DNA]</scope>
    <source>
        <strain evidence="7">Kwan_BN1</strain>
    </source>
</reference>
<feature type="domain" description="G-protein coupled receptors family 1 profile" evidence="6">
    <location>
        <begin position="20"/>
        <end position="162"/>
    </location>
</feature>
<evidence type="ECO:0000313" key="8">
    <source>
        <dbReference type="Proteomes" id="UP000593567"/>
    </source>
</evidence>
<dbReference type="SUPFAM" id="SSF81321">
    <property type="entry name" value="Family A G protein-coupled receptor-like"/>
    <property type="match status" value="1"/>
</dbReference>
<keyword evidence="8" id="KW-1185">Reference proteome</keyword>
<dbReference type="InterPro" id="IPR017452">
    <property type="entry name" value="GPCR_Rhodpsn_7TM"/>
</dbReference>
<comment type="subcellular location">
    <subcellularLocation>
        <location evidence="1">Membrane</location>
    </subcellularLocation>
</comment>
<dbReference type="AlphaFoldDB" id="A0A7J7KKV3"/>
<feature type="transmembrane region" description="Helical" evidence="5">
    <location>
        <begin position="73"/>
        <end position="94"/>
    </location>
</feature>
<gene>
    <name evidence="7" type="ORF">EB796_002727</name>
</gene>
<keyword evidence="4 5" id="KW-0472">Membrane</keyword>
<dbReference type="PROSITE" id="PS50262">
    <property type="entry name" value="G_PROTEIN_RECEP_F1_2"/>
    <property type="match status" value="1"/>
</dbReference>
<comment type="caution">
    <text evidence="7">The sequence shown here is derived from an EMBL/GenBank/DDBJ whole genome shotgun (WGS) entry which is preliminary data.</text>
</comment>
<sequence length="162" mass="18703">MCYQPFNQISDAINLLSIILNILHLFILHQMTELRTTKYFWILVNITLSDIITSLSTILYFSCGIRILIFKKFFTLIPYLVYMTAQILVVYAAVSRYLVLLISSIERYIAVCKPHVYKTNYLVNNTNKFFGSAYFLALPYSVLIHGEILSQLAGLLLSWVCI</sequence>
<accession>A0A7J7KKV3</accession>
<evidence type="ECO:0000256" key="3">
    <source>
        <dbReference type="ARBA" id="ARBA00022989"/>
    </source>
</evidence>
<keyword evidence="3 5" id="KW-1133">Transmembrane helix</keyword>
<dbReference type="OrthoDB" id="9975554at2759"/>
<organism evidence="7 8">
    <name type="scientific">Bugula neritina</name>
    <name type="common">Brown bryozoan</name>
    <name type="synonym">Sertularia neritina</name>
    <dbReference type="NCBI Taxonomy" id="10212"/>
    <lineage>
        <taxon>Eukaryota</taxon>
        <taxon>Metazoa</taxon>
        <taxon>Spiralia</taxon>
        <taxon>Lophotrochozoa</taxon>
        <taxon>Bryozoa</taxon>
        <taxon>Gymnolaemata</taxon>
        <taxon>Cheilostomatida</taxon>
        <taxon>Flustrina</taxon>
        <taxon>Buguloidea</taxon>
        <taxon>Bugulidae</taxon>
        <taxon>Bugula</taxon>
    </lineage>
</organism>
<evidence type="ECO:0000256" key="5">
    <source>
        <dbReference type="SAM" id="Phobius"/>
    </source>
</evidence>
<evidence type="ECO:0000256" key="2">
    <source>
        <dbReference type="ARBA" id="ARBA00022692"/>
    </source>
</evidence>
<protein>
    <recommendedName>
        <fullName evidence="6">G-protein coupled receptors family 1 profile domain-containing protein</fullName>
    </recommendedName>
</protein>
<dbReference type="GO" id="GO:0016020">
    <property type="term" value="C:membrane"/>
    <property type="evidence" value="ECO:0007669"/>
    <property type="project" value="UniProtKB-SubCell"/>
</dbReference>